<evidence type="ECO:0000259" key="2">
    <source>
        <dbReference type="Pfam" id="PF01370"/>
    </source>
</evidence>
<organism evidence="3">
    <name type="scientific">marine sediment metagenome</name>
    <dbReference type="NCBI Taxonomy" id="412755"/>
    <lineage>
        <taxon>unclassified sequences</taxon>
        <taxon>metagenomes</taxon>
        <taxon>ecological metagenomes</taxon>
    </lineage>
</organism>
<feature type="domain" description="NAD-dependent epimerase/dehydratase" evidence="2">
    <location>
        <begin position="33"/>
        <end position="308"/>
    </location>
</feature>
<dbReference type="PANTHER" id="PTHR43000">
    <property type="entry name" value="DTDP-D-GLUCOSE 4,6-DEHYDRATASE-RELATED"/>
    <property type="match status" value="1"/>
</dbReference>
<dbReference type="InterPro" id="IPR036291">
    <property type="entry name" value="NAD(P)-bd_dom_sf"/>
</dbReference>
<evidence type="ECO:0000313" key="3">
    <source>
        <dbReference type="EMBL" id="KKN39692.1"/>
    </source>
</evidence>
<protein>
    <recommendedName>
        <fullName evidence="2">NAD-dependent epimerase/dehydratase domain-containing protein</fullName>
    </recommendedName>
</protein>
<proteinExistence type="inferred from homology"/>
<dbReference type="EMBL" id="LAZR01001749">
    <property type="protein sequence ID" value="KKN39692.1"/>
    <property type="molecule type" value="Genomic_DNA"/>
</dbReference>
<dbReference type="SUPFAM" id="SSF51735">
    <property type="entry name" value="NAD(P)-binding Rossmann-fold domains"/>
    <property type="match status" value="1"/>
</dbReference>
<comment type="caution">
    <text evidence="3">The sequence shown here is derived from an EMBL/GenBank/DDBJ whole genome shotgun (WGS) entry which is preliminary data.</text>
</comment>
<sequence>MTFFIIILGKNKKKSFNNWLKNRKIFGNLMKKILITGSSGLIGSALCEKFALARWEVHGVDNYLRSYLLQTYEAETKGQIQSLQEKYPNIVQHNNDINELEIMGELIRDMDAIVHCAAQVSHPRSLEIPIQDAQINLLGTLNLLEITRRFNSEIPFAFMSSNKVYGDMPNRCKYKIIDDGVYKRYENCEYDSFDESISIDQSHHTPFGVSKAAADMYTQEYARSYGMKTATFRGGCLIGKNQKAAESQGFLGFFTKQILLKNKIQIYGGRYRVRDNIHSSDVAEIIYLWINSPKPDRDGKFGKAYNIGGMRQNSISIFETMAAIQTKTGNMPFFEEKPERQADHLWWITNMSKFERDYPKWKGITKDLDFIFNELIENYIDFYGLNIKLQELDYFKNLIKETELIVKSHNKLSIKNN</sequence>
<comment type="similarity">
    <text evidence="1">Belongs to the NAD(P)-dependent epimerase/dehydratase family.</text>
</comment>
<name>A0A0F9QRR7_9ZZZZ</name>
<accession>A0A0F9QRR7</accession>
<gene>
    <name evidence="3" type="ORF">LCGC14_0740900</name>
</gene>
<dbReference type="Gene3D" id="3.40.50.720">
    <property type="entry name" value="NAD(P)-binding Rossmann-like Domain"/>
    <property type="match status" value="1"/>
</dbReference>
<dbReference type="Pfam" id="PF01370">
    <property type="entry name" value="Epimerase"/>
    <property type="match status" value="1"/>
</dbReference>
<evidence type="ECO:0000256" key="1">
    <source>
        <dbReference type="ARBA" id="ARBA00007637"/>
    </source>
</evidence>
<dbReference type="AlphaFoldDB" id="A0A0F9QRR7"/>
<dbReference type="InterPro" id="IPR001509">
    <property type="entry name" value="Epimerase_deHydtase"/>
</dbReference>
<reference evidence="3" key="1">
    <citation type="journal article" date="2015" name="Nature">
        <title>Complex archaea that bridge the gap between prokaryotes and eukaryotes.</title>
        <authorList>
            <person name="Spang A."/>
            <person name="Saw J.H."/>
            <person name="Jorgensen S.L."/>
            <person name="Zaremba-Niedzwiedzka K."/>
            <person name="Martijn J."/>
            <person name="Lind A.E."/>
            <person name="van Eijk R."/>
            <person name="Schleper C."/>
            <person name="Guy L."/>
            <person name="Ettema T.J."/>
        </authorList>
    </citation>
    <scope>NUCLEOTIDE SEQUENCE</scope>
</reference>